<gene>
    <name evidence="2" type="ORF">N805_06425</name>
</gene>
<name>A0AAU8RTD7_PSEPU</name>
<dbReference type="AlphaFoldDB" id="A0AAU8RTD7"/>
<sequence>MASNHTVTCPHCITEVPWGARVCRGCQAEIEYGTPRGITAFLGILCLIAGWYAAKVFHLYITDNSTVLWAVFGIVFGGLALACTRFCRRRYAHKTMFKRFYRK</sequence>
<evidence type="ECO:0000256" key="1">
    <source>
        <dbReference type="SAM" id="Phobius"/>
    </source>
</evidence>
<reference evidence="2 3" key="1">
    <citation type="submission" date="2015-02" db="EMBL/GenBank/DDBJ databases">
        <title>Complete Genome Sequencing of Pseudomonas putida S13.1.2.</title>
        <authorList>
            <person name="Chong T.M."/>
            <person name="Chan K.G."/>
            <person name="Dessaux Y."/>
        </authorList>
    </citation>
    <scope>NUCLEOTIDE SEQUENCE [LARGE SCALE GENOMIC DNA]</scope>
    <source>
        <strain evidence="2 3">S13.1.2</strain>
    </source>
</reference>
<organism evidence="2 3">
    <name type="scientific">Pseudomonas putida S13.1.2</name>
    <dbReference type="NCBI Taxonomy" id="1384061"/>
    <lineage>
        <taxon>Bacteria</taxon>
        <taxon>Pseudomonadati</taxon>
        <taxon>Pseudomonadota</taxon>
        <taxon>Gammaproteobacteria</taxon>
        <taxon>Pseudomonadales</taxon>
        <taxon>Pseudomonadaceae</taxon>
        <taxon>Pseudomonas</taxon>
    </lineage>
</organism>
<protein>
    <recommendedName>
        <fullName evidence="4">Transmembrane protein</fullName>
    </recommendedName>
</protein>
<keyword evidence="1" id="KW-0472">Membrane</keyword>
<keyword evidence="1" id="KW-0812">Transmembrane</keyword>
<proteinExistence type="predicted"/>
<accession>A0AAU8RTD7</accession>
<feature type="transmembrane region" description="Helical" evidence="1">
    <location>
        <begin position="67"/>
        <end position="87"/>
    </location>
</feature>
<keyword evidence="1" id="KW-1133">Transmembrane helix</keyword>
<feature type="transmembrane region" description="Helical" evidence="1">
    <location>
        <begin position="40"/>
        <end position="61"/>
    </location>
</feature>
<dbReference type="Proteomes" id="UP000033260">
    <property type="component" value="Chromosome"/>
</dbReference>
<evidence type="ECO:0008006" key="4">
    <source>
        <dbReference type="Google" id="ProtNLM"/>
    </source>
</evidence>
<evidence type="ECO:0000313" key="2">
    <source>
        <dbReference type="EMBL" id="AJQ46883.1"/>
    </source>
</evidence>
<evidence type="ECO:0000313" key="3">
    <source>
        <dbReference type="Proteomes" id="UP000033260"/>
    </source>
</evidence>
<dbReference type="EMBL" id="CP010979">
    <property type="protein sequence ID" value="AJQ46883.1"/>
    <property type="molecule type" value="Genomic_DNA"/>
</dbReference>
<dbReference type="RefSeq" id="WP_019471633.1">
    <property type="nucleotide sequence ID" value="NZ_CP010979.1"/>
</dbReference>